<keyword evidence="2" id="KW-0408">Iron</keyword>
<dbReference type="InterPro" id="IPR050612">
    <property type="entry name" value="Prok_Mopterin_Oxidored"/>
</dbReference>
<evidence type="ECO:0000313" key="6">
    <source>
        <dbReference type="EMBL" id="SFB68141.1"/>
    </source>
</evidence>
<keyword evidence="1" id="KW-0479">Metal-binding</keyword>
<dbReference type="InterPro" id="IPR009010">
    <property type="entry name" value="Asp_de-COase-like_dom_sf"/>
</dbReference>
<evidence type="ECO:0000256" key="1">
    <source>
        <dbReference type="ARBA" id="ARBA00022723"/>
    </source>
</evidence>
<feature type="region of interest" description="Disordered" evidence="4">
    <location>
        <begin position="1"/>
        <end position="25"/>
    </location>
</feature>
<dbReference type="InterPro" id="IPR006656">
    <property type="entry name" value="Mopterin_OxRdtase"/>
</dbReference>
<dbReference type="GO" id="GO:0051536">
    <property type="term" value="F:iron-sulfur cluster binding"/>
    <property type="evidence" value="ECO:0007669"/>
    <property type="project" value="UniProtKB-KW"/>
</dbReference>
<dbReference type="EMBL" id="FOKW01000001">
    <property type="protein sequence ID" value="SFB68141.1"/>
    <property type="molecule type" value="Genomic_DNA"/>
</dbReference>
<evidence type="ECO:0000259" key="5">
    <source>
        <dbReference type="Pfam" id="PF00384"/>
    </source>
</evidence>
<dbReference type="Gene3D" id="2.40.40.20">
    <property type="match status" value="1"/>
</dbReference>
<sequence length="1180" mass="133813">MTDSEHDHDRRSLDEVRTDGGASISRRELLGGAGAAGIAGFAGCSRLFDDGQADEEPGDGETAFSNPLAEYPNREWEDHYRDVWDVDDTYYLACRPNDTHNCYLEANVKNGVITRLGPSMNYGDAEDLYGNQASDRWDPRVCQKGLSMVERFYGERRVTSPMIRQGFKDWVDEGFPRDEDGSMPEEYAQRGEDSWYEASWDEAYEYAAAAFVEIADHYSGEEAQEMLLEQGYDERVVEEMQGVGTRTMKFRGGMPMLSTLGLFGEYRFANSMALLDHHVRGVSEDDALGAVGGDNYSFHTDLPPGHPMVTGQQTVDFDLANVEYADHIVMAGMNWTCTKMADSHWLTEAKMQGAKVTGIYTDYNATASKCDELVIIRPATDTALFLGISQQLIANDEYDEEFVRSNTDLPLLVRMDTGEHLRASDVFDDYDPADLEKTRVAPADEHPAPTTVDTDEQWITPEQREDWDDFVVYDAEAGGVTPVNREEVGDEFDVEAALEGSWELELADGETVEVRPVFDLVSEYLEETWDAESTADVTGTEPEAVESLAEEFADNKEETLILTGMGPNQYFNGDLKDRAAFLLASLTSNIGTHSGNLGSYAGNYRAAMLNGIPHYHLEDPFDPELDPEADSTVDPRITMESMHFYSNLDKPLKIDGEYHMGDTHMNTPSKSFWVAGSNSILGNAKGSYKIIEDMLREGMIEAFFCNEWWWTMTCEYSDIVFPVDSWAEQKIHDVTASVTNPFLMVFPEADLDRIYDTRHDCQVYKGVAEKLAEEFDEPRFEQMWEFIDEDEYRAKPYLQRILDNSNMTKGYDVEDLLERSRRGEPALMMGSTYPSKVGTRQIEDDEPWYTRTGRLEFFREEETWSEVGENLPVHREAIDGTVYKPNVIVDDSDHPLIDPETPEDLGWDDDKVDDPDARQVRNEVLSTDELLESNHPLQDVDPGFKYSYMTPKYRHGAHTFCNALPNIAVWWGPFGDRDREDERKPYFGEGFVEMNPEDAREEGFEDGDYVWVDPDPSDRPYPSADGDPEEYTRALMRVRYQPAMPRNVTRSWFNLNQTSHATAEATPDREGMAKNEETDYVSLYRRGGHQSMTRSWLRPTILTDEMNRKGLMGQSIGKGFAPDVHCANGAPRESFVKFEKEGDAGEDGEGLWRPAEMGLRPGYEDDVMEQYLDGEFTSTE</sequence>
<dbReference type="Gene3D" id="3.40.50.12440">
    <property type="match status" value="4"/>
</dbReference>
<dbReference type="Pfam" id="PF00384">
    <property type="entry name" value="Molybdopterin"/>
    <property type="match status" value="1"/>
</dbReference>
<feature type="domain" description="Molybdopterin oxidoreductase" evidence="5">
    <location>
        <begin position="157"/>
        <end position="768"/>
    </location>
</feature>
<dbReference type="PANTHER" id="PTHR43742">
    <property type="entry name" value="TRIMETHYLAMINE-N-OXIDE REDUCTASE"/>
    <property type="match status" value="1"/>
</dbReference>
<dbReference type="AlphaFoldDB" id="A0A1I1CZR2"/>
<evidence type="ECO:0000313" key="7">
    <source>
        <dbReference type="Proteomes" id="UP000199161"/>
    </source>
</evidence>
<dbReference type="PANTHER" id="PTHR43742:SF6">
    <property type="entry name" value="OXIDOREDUCTASE YYAE-RELATED"/>
    <property type="match status" value="1"/>
</dbReference>
<accession>A0A1I1CZR2</accession>
<dbReference type="PROSITE" id="PS51318">
    <property type="entry name" value="TAT"/>
    <property type="match status" value="1"/>
</dbReference>
<gene>
    <name evidence="6" type="ORF">SAMN05444422_101115</name>
</gene>
<dbReference type="GO" id="GO:0016491">
    <property type="term" value="F:oxidoreductase activity"/>
    <property type="evidence" value="ECO:0007669"/>
    <property type="project" value="InterPro"/>
</dbReference>
<proteinExistence type="predicted"/>
<feature type="region of interest" description="Disordered" evidence="4">
    <location>
        <begin position="49"/>
        <end position="69"/>
    </location>
</feature>
<keyword evidence="3" id="KW-0411">Iron-sulfur</keyword>
<dbReference type="RefSeq" id="WP_089784439.1">
    <property type="nucleotide sequence ID" value="NZ_FOKW01000001.1"/>
</dbReference>
<evidence type="ECO:0000256" key="3">
    <source>
        <dbReference type="ARBA" id="ARBA00023014"/>
    </source>
</evidence>
<dbReference type="InterPro" id="IPR006311">
    <property type="entry name" value="TAT_signal"/>
</dbReference>
<evidence type="ECO:0000256" key="2">
    <source>
        <dbReference type="ARBA" id="ARBA00023004"/>
    </source>
</evidence>
<organism evidence="6 7">
    <name type="scientific">Natronobacterium haloterrestre</name>
    <name type="common">Halobiforma haloterrestris</name>
    <dbReference type="NCBI Taxonomy" id="148448"/>
    <lineage>
        <taxon>Archaea</taxon>
        <taxon>Methanobacteriati</taxon>
        <taxon>Methanobacteriota</taxon>
        <taxon>Stenosarchaea group</taxon>
        <taxon>Halobacteria</taxon>
        <taxon>Halobacteriales</taxon>
        <taxon>Natrialbaceae</taxon>
        <taxon>Natronobacterium</taxon>
    </lineage>
</organism>
<reference evidence="7" key="1">
    <citation type="submission" date="2016-10" db="EMBL/GenBank/DDBJ databases">
        <authorList>
            <person name="Varghese N."/>
            <person name="Submissions S."/>
        </authorList>
    </citation>
    <scope>NUCLEOTIDE SEQUENCE [LARGE SCALE GENOMIC DNA]</scope>
    <source>
        <strain evidence="7">DSM 13078</strain>
    </source>
</reference>
<feature type="compositionally biased region" description="Basic and acidic residues" evidence="4">
    <location>
        <begin position="1"/>
        <end position="18"/>
    </location>
</feature>
<evidence type="ECO:0000256" key="4">
    <source>
        <dbReference type="SAM" id="MobiDB-lite"/>
    </source>
</evidence>
<keyword evidence="7" id="KW-1185">Reference proteome</keyword>
<protein>
    <submittedName>
        <fullName evidence="6">Nitrate reductase alpha subunit</fullName>
    </submittedName>
</protein>
<dbReference type="OrthoDB" id="23466at2157"/>
<name>A0A1I1CZR2_NATHA</name>
<dbReference type="SUPFAM" id="SSF50692">
    <property type="entry name" value="ADC-like"/>
    <property type="match status" value="1"/>
</dbReference>
<dbReference type="SUPFAM" id="SSF53706">
    <property type="entry name" value="Formate dehydrogenase/DMSO reductase, domains 1-3"/>
    <property type="match status" value="1"/>
</dbReference>
<dbReference type="GO" id="GO:0046872">
    <property type="term" value="F:metal ion binding"/>
    <property type="evidence" value="ECO:0007669"/>
    <property type="project" value="UniProtKB-KW"/>
</dbReference>
<dbReference type="Proteomes" id="UP000199161">
    <property type="component" value="Unassembled WGS sequence"/>
</dbReference>